<accession>A0A8T0RLV2</accession>
<dbReference type="AlphaFoldDB" id="A0A8T0RLV2"/>
<dbReference type="EMBL" id="CM029047">
    <property type="protein sequence ID" value="KAG2585723.1"/>
    <property type="molecule type" value="Genomic_DNA"/>
</dbReference>
<dbReference type="Proteomes" id="UP000823388">
    <property type="component" value="Chromosome 6K"/>
</dbReference>
<keyword evidence="3" id="KW-1185">Reference proteome</keyword>
<evidence type="ECO:0000313" key="2">
    <source>
        <dbReference type="EMBL" id="KAG2585723.1"/>
    </source>
</evidence>
<organism evidence="2 3">
    <name type="scientific">Panicum virgatum</name>
    <name type="common">Blackwell switchgrass</name>
    <dbReference type="NCBI Taxonomy" id="38727"/>
    <lineage>
        <taxon>Eukaryota</taxon>
        <taxon>Viridiplantae</taxon>
        <taxon>Streptophyta</taxon>
        <taxon>Embryophyta</taxon>
        <taxon>Tracheophyta</taxon>
        <taxon>Spermatophyta</taxon>
        <taxon>Magnoliopsida</taxon>
        <taxon>Liliopsida</taxon>
        <taxon>Poales</taxon>
        <taxon>Poaceae</taxon>
        <taxon>PACMAD clade</taxon>
        <taxon>Panicoideae</taxon>
        <taxon>Panicodae</taxon>
        <taxon>Paniceae</taxon>
        <taxon>Panicinae</taxon>
        <taxon>Panicum</taxon>
        <taxon>Panicum sect. Hiantes</taxon>
    </lineage>
</organism>
<proteinExistence type="predicted"/>
<sequence>MRSLMDFLSGLHNNGCCISPFTPLTLDNIAIWNEGKICIQVEYIKMIYLVRNEGEATILASQVKSGCASGVGADYRNALLLLKDLLKHSNSTFIIQQLLGDMRWWFNEMKTCRSIWGWLSSSSPHIYAAHEQHVRCVSKILKPPHKSSPRQSKKGNSLYPSSKL</sequence>
<feature type="compositionally biased region" description="Basic residues" evidence="1">
    <location>
        <begin position="142"/>
        <end position="153"/>
    </location>
</feature>
<evidence type="ECO:0000256" key="1">
    <source>
        <dbReference type="SAM" id="MobiDB-lite"/>
    </source>
</evidence>
<name>A0A8T0RLV2_PANVG</name>
<feature type="compositionally biased region" description="Polar residues" evidence="1">
    <location>
        <begin position="154"/>
        <end position="164"/>
    </location>
</feature>
<comment type="caution">
    <text evidence="2">The sequence shown here is derived from an EMBL/GenBank/DDBJ whole genome shotgun (WGS) entry which is preliminary data.</text>
</comment>
<evidence type="ECO:0000313" key="3">
    <source>
        <dbReference type="Proteomes" id="UP000823388"/>
    </source>
</evidence>
<reference evidence="2" key="1">
    <citation type="submission" date="2020-05" db="EMBL/GenBank/DDBJ databases">
        <title>WGS assembly of Panicum virgatum.</title>
        <authorList>
            <person name="Lovell J.T."/>
            <person name="Jenkins J."/>
            <person name="Shu S."/>
            <person name="Juenger T.E."/>
            <person name="Schmutz J."/>
        </authorList>
    </citation>
    <scope>NUCLEOTIDE SEQUENCE</scope>
    <source>
        <strain evidence="2">AP13</strain>
    </source>
</reference>
<protein>
    <submittedName>
        <fullName evidence="2">Uncharacterized protein</fullName>
    </submittedName>
</protein>
<feature type="region of interest" description="Disordered" evidence="1">
    <location>
        <begin position="142"/>
        <end position="164"/>
    </location>
</feature>
<gene>
    <name evidence="2" type="ORF">PVAP13_6KG408200</name>
</gene>